<evidence type="ECO:0000313" key="14">
    <source>
        <dbReference type="EMBL" id="KNY30058.1"/>
    </source>
</evidence>
<evidence type="ECO:0000256" key="9">
    <source>
        <dbReference type="ARBA" id="ARBA00023231"/>
    </source>
</evidence>
<dbReference type="eggNOG" id="COG0535">
    <property type="taxonomic scope" value="Bacteria"/>
</dbReference>
<dbReference type="SUPFAM" id="SSF102114">
    <property type="entry name" value="Radical SAM enzymes"/>
    <property type="match status" value="1"/>
</dbReference>
<dbReference type="GO" id="GO:0051539">
    <property type="term" value="F:4 iron, 4 sulfur cluster binding"/>
    <property type="evidence" value="ECO:0007669"/>
    <property type="project" value="UniProtKB-KW"/>
</dbReference>
<keyword evidence="8" id="KW-0411">Iron-sulfur</keyword>
<evidence type="ECO:0000256" key="1">
    <source>
        <dbReference type="ARBA" id="ARBA00001966"/>
    </source>
</evidence>
<dbReference type="SUPFAM" id="SSF53807">
    <property type="entry name" value="Helical backbone' metal receptor"/>
    <property type="match status" value="1"/>
</dbReference>
<dbReference type="Gene3D" id="3.20.20.70">
    <property type="entry name" value="Aldolase class I"/>
    <property type="match status" value="1"/>
</dbReference>
<dbReference type="InterPro" id="IPR013785">
    <property type="entry name" value="Aldolase_TIM"/>
</dbReference>
<dbReference type="SFLD" id="SFLDF00281">
    <property type="entry name" value="FeMo_cofactor_biosynthesis_pro"/>
    <property type="match status" value="1"/>
</dbReference>
<dbReference type="CDD" id="cd00852">
    <property type="entry name" value="NifB"/>
    <property type="match status" value="1"/>
</dbReference>
<name>A0A0L6JW45_9FIRM</name>
<dbReference type="PANTHER" id="PTHR33712:SF7">
    <property type="entry name" value="LIGHT-INDEPENDENT PROTOCHLOROPHYLLIDE REDUCTASE SUBUNIT B"/>
    <property type="match status" value="1"/>
</dbReference>
<dbReference type="SFLD" id="SFLDG01068">
    <property type="entry name" value="FeMo_cofactor_biosynthesis_pro"/>
    <property type="match status" value="1"/>
</dbReference>
<comment type="similarity">
    <text evidence="12">Belongs to the NifD/NifK/NifE/NifN family.</text>
</comment>
<dbReference type="Gene3D" id="1.20.89.10">
    <property type="entry name" value="Nitrogenase Molybdenum-iron Protein, subunit B, domain 4"/>
    <property type="match status" value="1"/>
</dbReference>
<dbReference type="Gene3D" id="3.40.50.1980">
    <property type="entry name" value="Nitrogenase molybdenum iron protein domain"/>
    <property type="match status" value="3"/>
</dbReference>
<dbReference type="PROSITE" id="PS01305">
    <property type="entry name" value="MOAA_NIFB_PQQE"/>
    <property type="match status" value="1"/>
</dbReference>
<protein>
    <recommendedName>
        <fullName evidence="3">FeMo cofactor biosynthesis protein NifB</fullName>
    </recommendedName>
    <alternativeName>
        <fullName evidence="11">Nitrogenase cofactor maturase NifB</fullName>
    </alternativeName>
    <alternativeName>
        <fullName evidence="10">Radical SAM assemblase NifB</fullName>
    </alternativeName>
</protein>
<evidence type="ECO:0000256" key="11">
    <source>
        <dbReference type="ARBA" id="ARBA00032102"/>
    </source>
</evidence>
<dbReference type="InterPro" id="IPR034165">
    <property type="entry name" value="NifB_C"/>
</dbReference>
<dbReference type="OrthoDB" id="9800746at2"/>
<accession>A0A0L6JW45</accession>
<dbReference type="AlphaFoldDB" id="A0A0L6JW45"/>
<dbReference type="Pfam" id="PF02579">
    <property type="entry name" value="Nitro_FeMo-Co"/>
    <property type="match status" value="1"/>
</dbReference>
<dbReference type="NCBIfam" id="TIGR01290">
    <property type="entry name" value="nifB"/>
    <property type="match status" value="1"/>
</dbReference>
<evidence type="ECO:0000256" key="4">
    <source>
        <dbReference type="ARBA" id="ARBA00022485"/>
    </source>
</evidence>
<dbReference type="InterPro" id="IPR003731">
    <property type="entry name" value="Di-Nase_FeMo-co_biosynth"/>
</dbReference>
<dbReference type="EMBL" id="LGTC01000001">
    <property type="protein sequence ID" value="KNY30058.1"/>
    <property type="molecule type" value="Genomic_DNA"/>
</dbReference>
<dbReference type="Pfam" id="PF00148">
    <property type="entry name" value="Oxidored_nitro"/>
    <property type="match status" value="1"/>
</dbReference>
<evidence type="ECO:0000256" key="8">
    <source>
        <dbReference type="ARBA" id="ARBA00023014"/>
    </source>
</evidence>
<proteinExistence type="inferred from homology"/>
<dbReference type="PANTHER" id="PTHR33712">
    <property type="entry name" value="LIGHT-INDEPENDENT PROTOCHLOROPHYLLIDE REDUCTASE SUBUNIT B"/>
    <property type="match status" value="1"/>
</dbReference>
<sequence>MAGRNFVNLNMNPCKMCMPMGAALAFKGIENSILLLHGSQGCSTYIRRHMTGHYNEPIDIGSSSLSEEGTVYGGESNLKKGLKNIIKVYNPDIIGVATTCLAETIGEDIKRIVTEFKEEEEIKNLKIVPVPTPGYSGTQFEGYFSALKAMVEELAKNNKPNGRVNIIVSNLNPGDVRNIKEILEAFKISYTMFPDVSETLDAPYSKDYKRIPPGGTKISDIVNMPGASATIEIGYTISKELSPGQYLMDHWGVKLYRCPMPIGIENTDLFLSILSEIKGKPVPEKILKEKGRLIDGMIDSHKFNSEGRAVIYGEPELVHALGKLCFENGIKPVLLSTGSQNKVIGQIVLPKNFEEKPVVIDDADFDTIREKANSLNANILIGSSDGKVITEKDGIPLVRVGFPVHDRVGAQRQVITGYNGTLRLLDEITNTLIENKYNKYRKSMFDKYYEDDEARNEAKNVKNEAKNEVENRFEIEANEVKNGAKQKKEEATIDEKTLTHPCFSGGCQNARMHIPVAPACNISCNYCNRKYDCQNESRPGVTSKVLTPEEAVEKFIYVRQKVQNLKVIGIAGPGDALANFDDTKKSLEMIRSVDPDITFCLSTNGLMLMHYADEIIRLGVTHVTITINAIDPKIGALIYREVNFMGVKLTGEKAARVLLANQLAGLRYLSSRGIVCKVNIVMIKGVNDNHIESVVEKVKEYGAFMTNIMPLIPAAGSVFENMPMTSNKELNDLRKKCNIHLKQMYHCRQCRADAIGALDEDLSSEFMNDKCVAPCTEKAKVDKDNVYTFAVASKTNIYVDQHFGHSEGFYIYKYSKSGVELIEQRMISKYCTGSEDCNHEDKIQAILKTVSDCNAVIAMRIGYQPLKELEKAGVKVIQTCERIEDAVRNAMEGLSNTGQVDLVV</sequence>
<keyword evidence="5" id="KW-0949">S-adenosyl-L-methionine</keyword>
<dbReference type="CDD" id="cd01335">
    <property type="entry name" value="Radical_SAM"/>
    <property type="match status" value="1"/>
</dbReference>
<comment type="cofactor">
    <cofactor evidence="1">
        <name>[4Fe-4S] cluster</name>
        <dbReference type="ChEBI" id="CHEBI:49883"/>
    </cofactor>
</comment>
<evidence type="ECO:0000256" key="3">
    <source>
        <dbReference type="ARBA" id="ARBA00021702"/>
    </source>
</evidence>
<comment type="caution">
    <text evidence="14">The sequence shown here is derived from an EMBL/GenBank/DDBJ whole genome shotgun (WGS) entry which is preliminary data.</text>
</comment>
<dbReference type="GO" id="GO:0046872">
    <property type="term" value="F:metal ion binding"/>
    <property type="evidence" value="ECO:0007669"/>
    <property type="project" value="UniProtKB-KW"/>
</dbReference>
<dbReference type="InterPro" id="IPR058240">
    <property type="entry name" value="rSAM_sf"/>
</dbReference>
<gene>
    <name evidence="14" type="ORF">Bccel_5335</name>
</gene>
<dbReference type="SFLD" id="SFLDG01067">
    <property type="entry name" value="SPASM/twitch_domain_containing"/>
    <property type="match status" value="1"/>
</dbReference>
<evidence type="ECO:0000259" key="13">
    <source>
        <dbReference type="PROSITE" id="PS51918"/>
    </source>
</evidence>
<dbReference type="SMART" id="SM00729">
    <property type="entry name" value="Elp3"/>
    <property type="match status" value="1"/>
</dbReference>
<keyword evidence="4" id="KW-0004">4Fe-4S</keyword>
<keyword evidence="7" id="KW-0408">Iron</keyword>
<keyword evidence="15" id="KW-1185">Reference proteome</keyword>
<comment type="function">
    <text evidence="2">Involved in the biosynthesis of the iron-molybdenum cofactor (FeMo-co or M-cluster) found in the dinitrogenase enzyme of the nitrogenase complex in nitrogen-fixing microorganisms. NifB catalyzes the crucial step of radical SAM-dependent carbide insertion that occurs concomitant with the insertion of a 9th sulfur and the rearrangement/coupling of two [4Fe-4S] clusters into a [8Fe-9S-C] cluster, the precursor to the M-cluster.</text>
</comment>
<keyword evidence="6" id="KW-0479">Metal-binding</keyword>
<dbReference type="GO" id="GO:0032324">
    <property type="term" value="P:molybdopterin cofactor biosynthetic process"/>
    <property type="evidence" value="ECO:0007669"/>
    <property type="project" value="UniProtKB-ARBA"/>
</dbReference>
<keyword evidence="14" id="KW-0560">Oxidoreductase</keyword>
<dbReference type="UniPathway" id="UPA00782"/>
<dbReference type="RefSeq" id="WP_036944814.1">
    <property type="nucleotide sequence ID" value="NZ_JQKC01000036.1"/>
</dbReference>
<dbReference type="eggNOG" id="COG2710">
    <property type="taxonomic scope" value="Bacteria"/>
</dbReference>
<dbReference type="SFLD" id="SFLDS00029">
    <property type="entry name" value="Radical_SAM"/>
    <property type="match status" value="1"/>
</dbReference>
<evidence type="ECO:0000256" key="10">
    <source>
        <dbReference type="ARBA" id="ARBA00030926"/>
    </source>
</evidence>
<dbReference type="PROSITE" id="PS00699">
    <property type="entry name" value="NITROGENASE_1_1"/>
    <property type="match status" value="1"/>
</dbReference>
<dbReference type="PATRIC" id="fig|398512.5.peg.5590"/>
<evidence type="ECO:0000256" key="2">
    <source>
        <dbReference type="ARBA" id="ARBA00003522"/>
    </source>
</evidence>
<dbReference type="InterPro" id="IPR006638">
    <property type="entry name" value="Elp3/MiaA/NifB-like_rSAM"/>
</dbReference>
<organism evidence="14 15">
    <name type="scientific">Pseudobacteroides cellulosolvens ATCC 35603 = DSM 2933</name>
    <dbReference type="NCBI Taxonomy" id="398512"/>
    <lineage>
        <taxon>Bacteria</taxon>
        <taxon>Bacillati</taxon>
        <taxon>Bacillota</taxon>
        <taxon>Clostridia</taxon>
        <taxon>Eubacteriales</taxon>
        <taxon>Oscillospiraceae</taxon>
        <taxon>Pseudobacteroides</taxon>
    </lineage>
</organism>
<evidence type="ECO:0000256" key="5">
    <source>
        <dbReference type="ARBA" id="ARBA00022691"/>
    </source>
</evidence>
<dbReference type="InterPro" id="IPR050152">
    <property type="entry name" value="ChlB/BchB/BchZ"/>
</dbReference>
<evidence type="ECO:0000313" key="15">
    <source>
        <dbReference type="Proteomes" id="UP000036923"/>
    </source>
</evidence>
<reference evidence="15" key="1">
    <citation type="submission" date="2015-07" db="EMBL/GenBank/DDBJ databases">
        <title>Near-Complete Genome Sequence of the Cellulolytic Bacterium Bacteroides (Pseudobacteroides) cellulosolvens ATCC 35603.</title>
        <authorList>
            <person name="Dassa B."/>
            <person name="Utturkar S.M."/>
            <person name="Klingeman D.M."/>
            <person name="Hurt R.A."/>
            <person name="Keller M."/>
            <person name="Xu J."/>
            <person name="Reddy Y.H.K."/>
            <person name="Borovok I."/>
            <person name="Grinberg I.R."/>
            <person name="Lamed R."/>
            <person name="Zhivin O."/>
            <person name="Bayer E.A."/>
            <person name="Brown S.D."/>
        </authorList>
    </citation>
    <scope>NUCLEOTIDE SEQUENCE [LARGE SCALE GENOMIC DNA]</scope>
    <source>
        <strain evidence="15">DSM 2933</strain>
    </source>
</reference>
<dbReference type="InterPro" id="IPR000510">
    <property type="entry name" value="Nase/OxRdtase_comp1"/>
</dbReference>
<dbReference type="GO" id="GO:0016163">
    <property type="term" value="F:nitrogenase activity"/>
    <property type="evidence" value="ECO:0007669"/>
    <property type="project" value="InterPro"/>
</dbReference>
<evidence type="ECO:0000256" key="12">
    <source>
        <dbReference type="RuleBase" id="RU004021"/>
    </source>
</evidence>
<dbReference type="InterPro" id="IPR005980">
    <property type="entry name" value="Nase_CF_NifB"/>
</dbReference>
<dbReference type="STRING" id="398512.Bccel_5335"/>
<dbReference type="InterPro" id="IPR000318">
    <property type="entry name" value="Nase_comp1_CS"/>
</dbReference>
<evidence type="ECO:0000256" key="7">
    <source>
        <dbReference type="ARBA" id="ARBA00023004"/>
    </source>
</evidence>
<dbReference type="Pfam" id="PF04055">
    <property type="entry name" value="Radical_SAM"/>
    <property type="match status" value="1"/>
</dbReference>
<dbReference type="PROSITE" id="PS51918">
    <property type="entry name" value="RADICAL_SAM"/>
    <property type="match status" value="1"/>
</dbReference>
<dbReference type="InterPro" id="IPR007197">
    <property type="entry name" value="rSAM"/>
</dbReference>
<dbReference type="Gene3D" id="3.30.420.130">
    <property type="entry name" value="Dinitrogenase iron-molybdenum cofactor biosynthesis domain"/>
    <property type="match status" value="1"/>
</dbReference>
<dbReference type="Proteomes" id="UP000036923">
    <property type="component" value="Unassembled WGS sequence"/>
</dbReference>
<dbReference type="InterPro" id="IPR036105">
    <property type="entry name" value="DiNase_FeMo-co_biosyn_sf"/>
</dbReference>
<evidence type="ECO:0000256" key="6">
    <source>
        <dbReference type="ARBA" id="ARBA00022723"/>
    </source>
</evidence>
<keyword evidence="9 12" id="KW-0535">Nitrogen fixation</keyword>
<dbReference type="InterPro" id="IPR000385">
    <property type="entry name" value="MoaA_NifB_PqqE_Fe-S-bd_CS"/>
</dbReference>
<feature type="domain" description="Radical SAM core" evidence="13">
    <location>
        <begin position="506"/>
        <end position="748"/>
    </location>
</feature>
<dbReference type="SUPFAM" id="SSF53146">
    <property type="entry name" value="Nitrogenase accessory factor-like"/>
    <property type="match status" value="1"/>
</dbReference>